<dbReference type="AlphaFoldDB" id="A0AAD6VAU3"/>
<accession>A0AAD6VAU3</accession>
<reference evidence="3" key="1">
    <citation type="submission" date="2023-03" db="EMBL/GenBank/DDBJ databases">
        <title>Massive genome expansion in bonnet fungi (Mycena s.s.) driven by repeated elements and novel gene families across ecological guilds.</title>
        <authorList>
            <consortium name="Lawrence Berkeley National Laboratory"/>
            <person name="Harder C.B."/>
            <person name="Miyauchi S."/>
            <person name="Viragh M."/>
            <person name="Kuo A."/>
            <person name="Thoen E."/>
            <person name="Andreopoulos B."/>
            <person name="Lu D."/>
            <person name="Skrede I."/>
            <person name="Drula E."/>
            <person name="Henrissat B."/>
            <person name="Morin E."/>
            <person name="Kohler A."/>
            <person name="Barry K."/>
            <person name="LaButti K."/>
            <person name="Morin E."/>
            <person name="Salamov A."/>
            <person name="Lipzen A."/>
            <person name="Mereny Z."/>
            <person name="Hegedus B."/>
            <person name="Baldrian P."/>
            <person name="Stursova M."/>
            <person name="Weitz H."/>
            <person name="Taylor A."/>
            <person name="Grigoriev I.V."/>
            <person name="Nagy L.G."/>
            <person name="Martin F."/>
            <person name="Kauserud H."/>
        </authorList>
    </citation>
    <scope>NUCLEOTIDE SEQUENCE</scope>
    <source>
        <strain evidence="3">9144</strain>
    </source>
</reference>
<name>A0AAD6VAU3_9AGAR</name>
<evidence type="ECO:0000313" key="4">
    <source>
        <dbReference type="Proteomes" id="UP001219525"/>
    </source>
</evidence>
<gene>
    <name evidence="3" type="ORF">GGX14DRAFT_569529</name>
</gene>
<dbReference type="InterPro" id="IPR005824">
    <property type="entry name" value="KOW"/>
</dbReference>
<protein>
    <recommendedName>
        <fullName evidence="2">KOW domain-containing protein</fullName>
    </recommendedName>
</protein>
<organism evidence="3 4">
    <name type="scientific">Mycena pura</name>
    <dbReference type="NCBI Taxonomy" id="153505"/>
    <lineage>
        <taxon>Eukaryota</taxon>
        <taxon>Fungi</taxon>
        <taxon>Dikarya</taxon>
        <taxon>Basidiomycota</taxon>
        <taxon>Agaricomycotina</taxon>
        <taxon>Agaricomycetes</taxon>
        <taxon>Agaricomycetidae</taxon>
        <taxon>Agaricales</taxon>
        <taxon>Marasmiineae</taxon>
        <taxon>Mycenaceae</taxon>
        <taxon>Mycena</taxon>
    </lineage>
</organism>
<dbReference type="Proteomes" id="UP001219525">
    <property type="component" value="Unassembled WGS sequence"/>
</dbReference>
<feature type="domain" description="KOW" evidence="2">
    <location>
        <begin position="395"/>
        <end position="424"/>
    </location>
</feature>
<feature type="compositionally biased region" description="Acidic residues" evidence="1">
    <location>
        <begin position="64"/>
        <end position="78"/>
    </location>
</feature>
<evidence type="ECO:0000256" key="1">
    <source>
        <dbReference type="SAM" id="MobiDB-lite"/>
    </source>
</evidence>
<feature type="domain" description="KOW" evidence="2">
    <location>
        <begin position="518"/>
        <end position="545"/>
    </location>
</feature>
<evidence type="ECO:0000259" key="2">
    <source>
        <dbReference type="SMART" id="SM00739"/>
    </source>
</evidence>
<keyword evidence="4" id="KW-1185">Reference proteome</keyword>
<dbReference type="EMBL" id="JARJCW010000047">
    <property type="protein sequence ID" value="KAJ7204418.1"/>
    <property type="molecule type" value="Genomic_DNA"/>
</dbReference>
<sequence>MPATDDDEAFQNEMHALILGVDEDHYRPSTPPASRSPTPARKRQRVDKTSGIPKRVLRLLDLEAQQDSDTDDDDDDEREVPGVFIDDEPDHDLVVPYEFPFRDAERATVGEDADFLRALAASFEEDAQDERERALRGREVDDDVSHIPPMINPPLHTFYISSHWEHRLVDFMGTLDGVALVGTPGPSSRLVFFETTELGAVANAVRSWMWAHRVWFRGPQEISPFEVAPLLNIPLCSDPDLSDRRYADVRYSRFGRLKSSVMGGLYLNDLVFVDQPRYDRIWVVPRFHLAPPVLSTPSHSFAPAGHTKQSRPPRRLLDIAELKRERPDVQLEFAARGTRCLWGSRLFDLPSGLEILPLSLKHVTERVRPSEDEVDLFMASNCGDINALFIGPSFALQEGDRVLVMDELSRFCGDGGKIVAIFERRDDVNRVRMAVILRPEDTVETRFFVRPVSSLRLHILSWPRAANVGDRVVVVAGSGFRGYSGRIFEFPTPATIRFESLEPETLELDVSLRHVRLDFRRGDVVRVVRGEHKDKIGLIVALHLAGDVELYVCDAAQINKCLRPSFMTAGTEFSAKNRQACTDAGVDFGAEEQATIRVPTHDVAFVPLDNSGFQLPGISSEWAHRSVQSRRAAAMALDRIRHRWELDLMRTGRFVIGMFVRIIGKHHKKGQFGVIQDYRRVVPAPCGDGLLNRDADWGDIRKDVRISVRMDGSYLVEDLTLDNVVERDSGLAVLMALLLREFRKVKPFEQEVQELREPSPTPLQVSDLTDAEVRALSGPTISPTVSPLDIGDTTGVWLTHPNLVGKRIDVRVEGLDFLYNLAKLPNVGNKIGPKVTKVAGLCGYLRPFSRAVPARETGSFTLRFLAQGKDASVPVVALRPLRATPVPGQMGAVSCISARQCRVIVIGPDVSGDRTRIGEYAETIPVSPPSSSVIVRVRFARERLSDGSHRQVNAEYRIECLCHSLNQDTPAPADVPPVTRTDFDKEP</sequence>
<feature type="compositionally biased region" description="Acidic residues" evidence="1">
    <location>
        <begin position="1"/>
        <end position="10"/>
    </location>
</feature>
<feature type="region of interest" description="Disordered" evidence="1">
    <location>
        <begin position="1"/>
        <end position="87"/>
    </location>
</feature>
<proteinExistence type="predicted"/>
<comment type="caution">
    <text evidence="3">The sequence shown here is derived from an EMBL/GenBank/DDBJ whole genome shotgun (WGS) entry which is preliminary data.</text>
</comment>
<dbReference type="SMART" id="SM00739">
    <property type="entry name" value="KOW"/>
    <property type="match status" value="2"/>
</dbReference>
<evidence type="ECO:0000313" key="3">
    <source>
        <dbReference type="EMBL" id="KAJ7204418.1"/>
    </source>
</evidence>